<dbReference type="InterPro" id="IPR050816">
    <property type="entry name" value="Flavin-dep_Halogenase_NPB"/>
</dbReference>
<proteinExistence type="predicted"/>
<dbReference type="AlphaFoldDB" id="A0A517W016"/>
<reference evidence="2 3" key="1">
    <citation type="submission" date="2019-03" db="EMBL/GenBank/DDBJ databases">
        <title>Deep-cultivation of Planctomycetes and their phenomic and genomic characterization uncovers novel biology.</title>
        <authorList>
            <person name="Wiegand S."/>
            <person name="Jogler M."/>
            <person name="Boedeker C."/>
            <person name="Pinto D."/>
            <person name="Vollmers J."/>
            <person name="Rivas-Marin E."/>
            <person name="Kohn T."/>
            <person name="Peeters S.H."/>
            <person name="Heuer A."/>
            <person name="Rast P."/>
            <person name="Oberbeckmann S."/>
            <person name="Bunk B."/>
            <person name="Jeske O."/>
            <person name="Meyerdierks A."/>
            <person name="Storesund J.E."/>
            <person name="Kallscheuer N."/>
            <person name="Luecker S."/>
            <person name="Lage O.M."/>
            <person name="Pohl T."/>
            <person name="Merkel B.J."/>
            <person name="Hornburger P."/>
            <person name="Mueller R.-W."/>
            <person name="Bruemmer F."/>
            <person name="Labrenz M."/>
            <person name="Spormann A.M."/>
            <person name="Op den Camp H."/>
            <person name="Overmann J."/>
            <person name="Amann R."/>
            <person name="Jetten M.S.M."/>
            <person name="Mascher T."/>
            <person name="Medema M.H."/>
            <person name="Devos D.P."/>
            <person name="Kaster A.-K."/>
            <person name="Ovreas L."/>
            <person name="Rohde M."/>
            <person name="Galperin M.Y."/>
            <person name="Jogler C."/>
        </authorList>
    </citation>
    <scope>NUCLEOTIDE SEQUENCE [LARGE SCALE GENOMIC DNA]</scope>
    <source>
        <strain evidence="2 3">V144</strain>
    </source>
</reference>
<gene>
    <name evidence="2" type="ORF">V144x_41080</name>
</gene>
<accession>A0A517W016</accession>
<dbReference type="KEGG" id="gaw:V144x_41080"/>
<sequence length="554" mass="63778">MAATQSDVTILGGGLAGLALALQCRQKLPKAQITVLDKMAHPVPEATHKVGESTVEVGAYYFADVLGLKQHIVEEQLPKLGLRFFFPYGDNSRIEKRLEIGGTRYAPAASYQLDRGRFENFLGERCREQGIDFLDRADIKKLQINKWNRRHEVTYARDEMTQTVASRWVVDASGRRALLKQHLGLQKPTDQKCNAAWFRIDDRLKVDDWSDDPDWQSGHEGKTSRWYSTNHLMGQGYWVWLIPLASGSTSIGIVAEQQFHPLTEINTLEKSLAWLEKNEPQLASQLRKQNAEVQDFLVYKNYSRECQQVFSGQRWGITGEAGFFLDPFYSPGSDFIAFANTFLTDLIWRDLTWRGHRIRAFSYDRIFKKFFHGTAAVYRDQYQLFGNPQVMPVKVMWDYLIYWSLSGFIFMQERLCNHAMYMRNVSKLNRLSDLNHQMQDYFRLWHQKIPSQEISGLVNISNLPIIRNKNEALITELNWYEFDRQFSANLAQMETLYAEIVKQVGLTPASPIPMAKSSSVMKDAFRGVFDVIFPQKKAEQVDPPAPLTAGLKLS</sequence>
<feature type="domain" description="FAD-binding" evidence="1">
    <location>
        <begin position="6"/>
        <end position="215"/>
    </location>
</feature>
<organism evidence="2 3">
    <name type="scientific">Gimesia aquarii</name>
    <dbReference type="NCBI Taxonomy" id="2527964"/>
    <lineage>
        <taxon>Bacteria</taxon>
        <taxon>Pseudomonadati</taxon>
        <taxon>Planctomycetota</taxon>
        <taxon>Planctomycetia</taxon>
        <taxon>Planctomycetales</taxon>
        <taxon>Planctomycetaceae</taxon>
        <taxon>Gimesia</taxon>
    </lineage>
</organism>
<dbReference type="InterPro" id="IPR036188">
    <property type="entry name" value="FAD/NAD-bd_sf"/>
</dbReference>
<dbReference type="Gene3D" id="3.50.50.60">
    <property type="entry name" value="FAD/NAD(P)-binding domain"/>
    <property type="match status" value="1"/>
</dbReference>
<name>A0A517W016_9PLAN</name>
<dbReference type="RefSeq" id="WP_144987398.1">
    <property type="nucleotide sequence ID" value="NZ_CP037920.1"/>
</dbReference>
<dbReference type="Pfam" id="PF01494">
    <property type="entry name" value="FAD_binding_3"/>
    <property type="match status" value="1"/>
</dbReference>
<dbReference type="EMBL" id="CP037920">
    <property type="protein sequence ID" value="QDT98601.1"/>
    <property type="molecule type" value="Genomic_DNA"/>
</dbReference>
<dbReference type="PANTHER" id="PTHR43747:SF1">
    <property type="entry name" value="SLR1998 PROTEIN"/>
    <property type="match status" value="1"/>
</dbReference>
<dbReference type="PANTHER" id="PTHR43747">
    <property type="entry name" value="FAD-BINDING PROTEIN"/>
    <property type="match status" value="1"/>
</dbReference>
<evidence type="ECO:0000259" key="1">
    <source>
        <dbReference type="Pfam" id="PF01494"/>
    </source>
</evidence>
<protein>
    <submittedName>
        <fullName evidence="2">2-octaprenyl-6-methoxyphenyl hydroxylase</fullName>
    </submittedName>
</protein>
<dbReference type="InterPro" id="IPR002938">
    <property type="entry name" value="FAD-bd"/>
</dbReference>
<dbReference type="Proteomes" id="UP000318704">
    <property type="component" value="Chromosome"/>
</dbReference>
<dbReference type="SUPFAM" id="SSF51905">
    <property type="entry name" value="FAD/NAD(P)-binding domain"/>
    <property type="match status" value="1"/>
</dbReference>
<evidence type="ECO:0000313" key="3">
    <source>
        <dbReference type="Proteomes" id="UP000318704"/>
    </source>
</evidence>
<evidence type="ECO:0000313" key="2">
    <source>
        <dbReference type="EMBL" id="QDT98601.1"/>
    </source>
</evidence>
<dbReference type="GO" id="GO:0071949">
    <property type="term" value="F:FAD binding"/>
    <property type="evidence" value="ECO:0007669"/>
    <property type="project" value="InterPro"/>
</dbReference>